<comment type="caution">
    <text evidence="1">The sequence shown here is derived from an EMBL/GenBank/DDBJ whole genome shotgun (WGS) entry which is preliminary data.</text>
</comment>
<dbReference type="EMBL" id="BOQN01000005">
    <property type="protein sequence ID" value="GIM88637.1"/>
    <property type="molecule type" value="Genomic_DNA"/>
</dbReference>
<organism evidence="1 2">
    <name type="scientific">Paractinoplanes toevensis</name>
    <dbReference type="NCBI Taxonomy" id="571911"/>
    <lineage>
        <taxon>Bacteria</taxon>
        <taxon>Bacillati</taxon>
        <taxon>Actinomycetota</taxon>
        <taxon>Actinomycetes</taxon>
        <taxon>Micromonosporales</taxon>
        <taxon>Micromonosporaceae</taxon>
        <taxon>Paractinoplanes</taxon>
    </lineage>
</organism>
<dbReference type="Proteomes" id="UP000677082">
    <property type="component" value="Unassembled WGS sequence"/>
</dbReference>
<proteinExistence type="predicted"/>
<protein>
    <submittedName>
        <fullName evidence="1">Uncharacterized protein</fullName>
    </submittedName>
</protein>
<gene>
    <name evidence="1" type="ORF">Ato02nite_004300</name>
</gene>
<dbReference type="RefSeq" id="WP_213004621.1">
    <property type="nucleotide sequence ID" value="NZ_BOQN01000005.1"/>
</dbReference>
<accession>A0A919VY56</accession>
<evidence type="ECO:0000313" key="2">
    <source>
        <dbReference type="Proteomes" id="UP000677082"/>
    </source>
</evidence>
<sequence>MGSSYQTVLVAGDLDAVALSAALVPVAISAVLLPVAERRWAVIPQDDAGELARLLSAACSGYAAAFEVFDSDVLSVTVFRRGTETHEYVSDQGFVVENWDDDGNEILTNLLGRSFAAGEELPTGPAGADPGAFAPLGVEPVDRAGLAAALTGPESMAEQQHHSILHALNLTPGPLQMDFEEASASDLAVIVP</sequence>
<dbReference type="AlphaFoldDB" id="A0A919VY56"/>
<reference evidence="1 2" key="1">
    <citation type="submission" date="2021-03" db="EMBL/GenBank/DDBJ databases">
        <title>Whole genome shotgun sequence of Actinoplanes toevensis NBRC 105298.</title>
        <authorList>
            <person name="Komaki H."/>
            <person name="Tamura T."/>
        </authorList>
    </citation>
    <scope>NUCLEOTIDE SEQUENCE [LARGE SCALE GENOMIC DNA]</scope>
    <source>
        <strain evidence="1 2">NBRC 105298</strain>
    </source>
</reference>
<keyword evidence="2" id="KW-1185">Reference proteome</keyword>
<name>A0A919VY56_9ACTN</name>
<evidence type="ECO:0000313" key="1">
    <source>
        <dbReference type="EMBL" id="GIM88637.1"/>
    </source>
</evidence>